<dbReference type="OrthoDB" id="9781005at2"/>
<dbReference type="InterPro" id="IPR012337">
    <property type="entry name" value="RNaseH-like_sf"/>
</dbReference>
<dbReference type="PROSITE" id="PS50994">
    <property type="entry name" value="INTEGRASE"/>
    <property type="match status" value="1"/>
</dbReference>
<proteinExistence type="predicted"/>
<protein>
    <submittedName>
        <fullName evidence="4">IS3 family transposase</fullName>
    </submittedName>
</protein>
<dbReference type="Gene3D" id="3.30.420.10">
    <property type="entry name" value="Ribonuclease H-like superfamily/Ribonuclease H"/>
    <property type="match status" value="1"/>
</dbReference>
<dbReference type="PANTHER" id="PTHR46889:SF7">
    <property type="entry name" value="TRANSPOSASE FOR INSERTION SEQUENCE ELEMENT IS904"/>
    <property type="match status" value="1"/>
</dbReference>
<evidence type="ECO:0000313" key="5">
    <source>
        <dbReference type="Proteomes" id="UP000325517"/>
    </source>
</evidence>
<dbReference type="Gene3D" id="1.10.10.60">
    <property type="entry name" value="Homeodomain-like"/>
    <property type="match status" value="1"/>
</dbReference>
<dbReference type="GO" id="GO:0003677">
    <property type="term" value="F:DNA binding"/>
    <property type="evidence" value="ECO:0007669"/>
    <property type="project" value="InterPro"/>
</dbReference>
<dbReference type="GO" id="GO:0004803">
    <property type="term" value="F:transposase activity"/>
    <property type="evidence" value="ECO:0007669"/>
    <property type="project" value="InterPro"/>
</dbReference>
<dbReference type="RefSeq" id="WP_151701268.1">
    <property type="nucleotide sequence ID" value="NZ_CP031223.1"/>
</dbReference>
<dbReference type="PANTHER" id="PTHR46889">
    <property type="entry name" value="TRANSPOSASE INSF FOR INSERTION SEQUENCE IS3B-RELATED"/>
    <property type="match status" value="1"/>
</dbReference>
<name>A0A5J6STV8_9BACI</name>
<dbReference type="Pfam" id="PF01527">
    <property type="entry name" value="HTH_Tnp_1"/>
    <property type="match status" value="1"/>
</dbReference>
<feature type="domain" description="Integrase catalytic" evidence="3">
    <location>
        <begin position="198"/>
        <end position="376"/>
    </location>
</feature>
<accession>A0A5J6STV8</accession>
<dbReference type="Pfam" id="PF13333">
    <property type="entry name" value="rve_2"/>
    <property type="match status" value="1"/>
</dbReference>
<dbReference type="InterPro" id="IPR048020">
    <property type="entry name" value="Transpos_IS3"/>
</dbReference>
<dbReference type="EMBL" id="CP031223">
    <property type="protein sequence ID" value="QFG00385.1"/>
    <property type="molecule type" value="Genomic_DNA"/>
</dbReference>
<dbReference type="GO" id="GO:0006313">
    <property type="term" value="P:DNA transposition"/>
    <property type="evidence" value="ECO:0007669"/>
    <property type="project" value="InterPro"/>
</dbReference>
<dbReference type="InterPro" id="IPR050900">
    <property type="entry name" value="Transposase_IS3/IS150/IS904"/>
</dbReference>
<dbReference type="InterPro" id="IPR036397">
    <property type="entry name" value="RNaseH_sf"/>
</dbReference>
<dbReference type="SUPFAM" id="SSF53098">
    <property type="entry name" value="Ribonuclease H-like"/>
    <property type="match status" value="1"/>
</dbReference>
<evidence type="ECO:0000256" key="2">
    <source>
        <dbReference type="SAM" id="Coils"/>
    </source>
</evidence>
<comment type="function">
    <text evidence="1">Involved in the transposition of the insertion sequence.</text>
</comment>
<dbReference type="InterPro" id="IPR001584">
    <property type="entry name" value="Integrase_cat-core"/>
</dbReference>
<dbReference type="Proteomes" id="UP000325517">
    <property type="component" value="Chromosome"/>
</dbReference>
<evidence type="ECO:0000256" key="1">
    <source>
        <dbReference type="ARBA" id="ARBA00002286"/>
    </source>
</evidence>
<evidence type="ECO:0000313" key="4">
    <source>
        <dbReference type="EMBL" id="QFG00385.1"/>
    </source>
</evidence>
<reference evidence="4 5" key="1">
    <citation type="submission" date="2018-07" db="EMBL/GenBank/DDBJ databases">
        <title>Complete genome sequence of Psychrobacillus sp. PB01, isolated from iceberg, and comparative genome analysis of Psychrobacillus strains.</title>
        <authorList>
            <person name="Lee P.C."/>
        </authorList>
    </citation>
    <scope>NUCLEOTIDE SEQUENCE [LARGE SCALE GENOMIC DNA]</scope>
    <source>
        <strain evidence="4 5">PB01</strain>
    </source>
</reference>
<gene>
    <name evidence="4" type="ORF">PB01_17115</name>
</gene>
<dbReference type="KEGG" id="psyo:PB01_17115"/>
<keyword evidence="5" id="KW-1185">Reference proteome</keyword>
<dbReference type="InterPro" id="IPR009057">
    <property type="entry name" value="Homeodomain-like_sf"/>
</dbReference>
<dbReference type="AlphaFoldDB" id="A0A5J6STV8"/>
<sequence length="380" mass="44089">MSSKRRTFSTEFKKQVVALYENGKSRQDIAREYELTASALDRWITQFKQSGSFKEKDNRPSVEQELIDLRKRNKQLEMEVDIFKASRADHGTKIDVIQENRHKYSVLAMCKVLKIARSTFYHDTGMAIQKEQEKLAEEQKLKDEIVVIFEENRKVYGTRKIKDALKKADLTVSRRRIGRLMDELGIQSKYTKPSYKPMSTPPNEESVRNVLNRAFNVDKEMSVLVSDLTYVRVGGNWNYICFLIDLYNREIVGYSVGEQKDAALVQRAFKSVRYPLQNVKMFHTDRGSEFKNVGIDELLSTFKIKRSLSQKGNPYDNAVAEATFKILKTELINGSHYPTLEQLSLELFDYVNWYNNIRSHSKLGYLSPVAYKNLALNKVV</sequence>
<dbReference type="InterPro" id="IPR025948">
    <property type="entry name" value="HTH-like_dom"/>
</dbReference>
<dbReference type="Pfam" id="PF13276">
    <property type="entry name" value="HTH_21"/>
    <property type="match status" value="1"/>
</dbReference>
<dbReference type="GO" id="GO:0015074">
    <property type="term" value="P:DNA integration"/>
    <property type="evidence" value="ECO:0007669"/>
    <property type="project" value="InterPro"/>
</dbReference>
<keyword evidence="2" id="KW-0175">Coiled coil</keyword>
<feature type="coiled-coil region" evidence="2">
    <location>
        <begin position="59"/>
        <end position="86"/>
    </location>
</feature>
<organism evidence="4 5">
    <name type="scientific">Psychrobacillus glaciei</name>
    <dbReference type="NCBI Taxonomy" id="2283160"/>
    <lineage>
        <taxon>Bacteria</taxon>
        <taxon>Bacillati</taxon>
        <taxon>Bacillota</taxon>
        <taxon>Bacilli</taxon>
        <taxon>Bacillales</taxon>
        <taxon>Bacillaceae</taxon>
        <taxon>Psychrobacillus</taxon>
    </lineage>
</organism>
<dbReference type="InterPro" id="IPR002514">
    <property type="entry name" value="Transposase_8"/>
</dbReference>
<dbReference type="SUPFAM" id="SSF46689">
    <property type="entry name" value="Homeodomain-like"/>
    <property type="match status" value="1"/>
</dbReference>
<dbReference type="NCBIfam" id="NF033516">
    <property type="entry name" value="transpos_IS3"/>
    <property type="match status" value="1"/>
</dbReference>
<dbReference type="Pfam" id="PF00665">
    <property type="entry name" value="rve"/>
    <property type="match status" value="1"/>
</dbReference>
<evidence type="ECO:0000259" key="3">
    <source>
        <dbReference type="PROSITE" id="PS50994"/>
    </source>
</evidence>